<comment type="caution">
    <text evidence="2">The sequence shown here is derived from an EMBL/GenBank/DDBJ whole genome shotgun (WGS) entry which is preliminary data.</text>
</comment>
<keyword evidence="3" id="KW-1185">Reference proteome</keyword>
<name>A0ABR6NA50_9SPHN</name>
<organism evidence="2 3">
    <name type="scientific">Sphingobium lignivorans</name>
    <dbReference type="NCBI Taxonomy" id="2735886"/>
    <lineage>
        <taxon>Bacteria</taxon>
        <taxon>Pseudomonadati</taxon>
        <taxon>Pseudomonadota</taxon>
        <taxon>Alphaproteobacteria</taxon>
        <taxon>Sphingomonadales</taxon>
        <taxon>Sphingomonadaceae</taxon>
        <taxon>Sphingobium</taxon>
    </lineage>
</organism>
<dbReference type="Pfam" id="PF19649">
    <property type="entry name" value="DUF6152"/>
    <property type="match status" value="1"/>
</dbReference>
<dbReference type="RefSeq" id="WP_184148932.1">
    <property type="nucleotide sequence ID" value="NZ_JACHKA010000001.1"/>
</dbReference>
<feature type="chain" id="PRO_5046696785" evidence="1">
    <location>
        <begin position="23"/>
        <end position="119"/>
    </location>
</feature>
<protein>
    <submittedName>
        <fullName evidence="2">D-arabinose 1-dehydrogenase-like Zn-dependent alcohol dehydrogenase</fullName>
    </submittedName>
</protein>
<dbReference type="InterPro" id="IPR046150">
    <property type="entry name" value="DUF6152"/>
</dbReference>
<dbReference type="EMBL" id="JACHKA010000001">
    <property type="protein sequence ID" value="MBB5984155.1"/>
    <property type="molecule type" value="Genomic_DNA"/>
</dbReference>
<evidence type="ECO:0000256" key="1">
    <source>
        <dbReference type="SAM" id="SignalP"/>
    </source>
</evidence>
<keyword evidence="1" id="KW-0732">Signal</keyword>
<feature type="signal peptide" evidence="1">
    <location>
        <begin position="1"/>
        <end position="22"/>
    </location>
</feature>
<gene>
    <name evidence="2" type="ORF">HNP60_000129</name>
</gene>
<evidence type="ECO:0000313" key="2">
    <source>
        <dbReference type="EMBL" id="MBB5984155.1"/>
    </source>
</evidence>
<accession>A0ABR6NA50</accession>
<dbReference type="Proteomes" id="UP001138540">
    <property type="component" value="Unassembled WGS sequence"/>
</dbReference>
<reference evidence="2 3" key="1">
    <citation type="submission" date="2020-08" db="EMBL/GenBank/DDBJ databases">
        <title>Exploring microbial biodiversity for novel pathways involved in the catabolism of aromatic compounds derived from lignin.</title>
        <authorList>
            <person name="Elkins J."/>
        </authorList>
    </citation>
    <scope>NUCLEOTIDE SEQUENCE [LARGE SCALE GENOMIC DNA]</scope>
    <source>
        <strain evidence="2 3">B1D3A</strain>
    </source>
</reference>
<sequence>MRLCHIAHAGLLTLMLPLSSLAAAHHGWSSYDARKTIEIEGSLKTLRWANPHGAATVHHDGRDWDVVLAPVARMEARGLTEAMMKPGGTVTLIGYPRTDGTAEMRIERVIVKGKAYELR</sequence>
<proteinExistence type="predicted"/>
<evidence type="ECO:0000313" key="3">
    <source>
        <dbReference type="Proteomes" id="UP001138540"/>
    </source>
</evidence>